<reference evidence="2" key="1">
    <citation type="journal article" date="2019" name="Int. J. Syst. Evol. Microbiol.">
        <title>The Global Catalogue of Microorganisms (GCM) 10K type strain sequencing project: providing services to taxonomists for standard genome sequencing and annotation.</title>
        <authorList>
            <consortium name="The Broad Institute Genomics Platform"/>
            <consortium name="The Broad Institute Genome Sequencing Center for Infectious Disease"/>
            <person name="Wu L."/>
            <person name="Ma J."/>
        </authorList>
    </citation>
    <scope>NUCLEOTIDE SEQUENCE [LARGE SCALE GENOMIC DNA]</scope>
    <source>
        <strain evidence="2">CGMCC 4.7371</strain>
    </source>
</reference>
<protein>
    <submittedName>
        <fullName evidence="1">Uncharacterized protein</fullName>
    </submittedName>
</protein>
<organism evidence="1 2">
    <name type="scientific">Nocardioides phosphati</name>
    <dbReference type="NCBI Taxonomy" id="1867775"/>
    <lineage>
        <taxon>Bacteria</taxon>
        <taxon>Bacillati</taxon>
        <taxon>Actinomycetota</taxon>
        <taxon>Actinomycetes</taxon>
        <taxon>Propionibacteriales</taxon>
        <taxon>Nocardioidaceae</taxon>
        <taxon>Nocardioides</taxon>
    </lineage>
</organism>
<accession>A0ABQ2NH01</accession>
<proteinExistence type="predicted"/>
<sequence>MTTPRAELERHLGGPLSPGLAALSDADIDALAKAIVDATRSQKQALAAAIDNGLDIVPRVLRGAVKKALFG</sequence>
<dbReference type="Proteomes" id="UP000655410">
    <property type="component" value="Unassembled WGS sequence"/>
</dbReference>
<dbReference type="RefSeq" id="WP_188785465.1">
    <property type="nucleotide sequence ID" value="NZ_BMNI01000019.1"/>
</dbReference>
<comment type="caution">
    <text evidence="1">The sequence shown here is derived from an EMBL/GenBank/DDBJ whole genome shotgun (WGS) entry which is preliminary data.</text>
</comment>
<evidence type="ECO:0000313" key="2">
    <source>
        <dbReference type="Proteomes" id="UP000655410"/>
    </source>
</evidence>
<gene>
    <name evidence="1" type="ORF">GCM10011584_35240</name>
</gene>
<evidence type="ECO:0000313" key="1">
    <source>
        <dbReference type="EMBL" id="GGO94368.1"/>
    </source>
</evidence>
<name>A0ABQ2NH01_9ACTN</name>
<keyword evidence="2" id="KW-1185">Reference proteome</keyword>
<dbReference type="EMBL" id="BMNI01000019">
    <property type="protein sequence ID" value="GGO94368.1"/>
    <property type="molecule type" value="Genomic_DNA"/>
</dbReference>